<sequence>MSSNCPPQLHLTLPTNATSFKRSFEQFGVDLEESPITNIAEPGGSGAGNRASGSADSGNTRTGNERKRARSASSLSDGNDSLNSSRSSTFTASSDTSLSEDNEPIAESSGSSMSRLVSAITPFVDPHPPRLPTPDIQDIEMPDYGQEAVVDPNTETAPSSNDHRHYIEETHTPDPAIDVQRLPRSSSPDSRRYLTPPPTLPPLTLSEEEQEQLPLLHSRSTSNESSQRLSFTSTTSSPHLQDLLVHELDPPPRLPSPIYSSSPTLSTSIPVVDPSFNVDNVDAVDEASPVDVGRYVSFRDRLNTAVGLLEADDVSEFRERLTSALDAVRTDGTQNQTDAERIISHGVSPDHDRALGEQASSRPWRSLNSNNTREAEAYSSSRARGFFSSSADVRTESRLRPLYLASQSALLRPREPFPRSQSPSAEINDDDTISERTRPPRASASSTLNPLHRLSSHLSTSTTATLRRSQAPQTSSSRPPVSSTPTPLNPSLARWFEDPADTALESVPSPFSVPRSEEHLPGADDDWATVVGRQLGSRRHARDTLSDWTLPFLRNSASSDHNDVDQDQEDEDLVAGLLSSTHNRIDNNSTNTALENSRSARVPPSLASLVSREYMFSDSTNDDATSHYPDSSDSDRERDPVSRRFPDVSLFPESFRSQLLSDAQIRRYTRSNVYGSRDNSASAREQRQDRESTGRSDRSEQSTGSGYRLTGSYFELLGTSRTSC</sequence>
<feature type="region of interest" description="Disordered" evidence="1">
    <location>
        <begin position="671"/>
        <end position="708"/>
    </location>
</feature>
<feature type="region of interest" description="Disordered" evidence="1">
    <location>
        <begin position="617"/>
        <end position="642"/>
    </location>
</feature>
<feature type="region of interest" description="Disordered" evidence="1">
    <location>
        <begin position="330"/>
        <end position="391"/>
    </location>
</feature>
<feature type="region of interest" description="Disordered" evidence="1">
    <location>
        <begin position="246"/>
        <end position="265"/>
    </location>
</feature>
<feature type="compositionally biased region" description="Low complexity" evidence="1">
    <location>
        <begin position="451"/>
        <end position="486"/>
    </location>
</feature>
<evidence type="ECO:0000256" key="1">
    <source>
        <dbReference type="SAM" id="MobiDB-lite"/>
    </source>
</evidence>
<feature type="compositionally biased region" description="Polar residues" evidence="1">
    <location>
        <begin position="358"/>
        <end position="372"/>
    </location>
</feature>
<organism evidence="2 3">
    <name type="scientific">Lentinula raphanica</name>
    <dbReference type="NCBI Taxonomy" id="153919"/>
    <lineage>
        <taxon>Eukaryota</taxon>
        <taxon>Fungi</taxon>
        <taxon>Dikarya</taxon>
        <taxon>Basidiomycota</taxon>
        <taxon>Agaricomycotina</taxon>
        <taxon>Agaricomycetes</taxon>
        <taxon>Agaricomycetidae</taxon>
        <taxon>Agaricales</taxon>
        <taxon>Marasmiineae</taxon>
        <taxon>Omphalotaceae</taxon>
        <taxon>Lentinula</taxon>
    </lineage>
</organism>
<feature type="compositionally biased region" description="Basic and acidic residues" evidence="1">
    <location>
        <begin position="684"/>
        <end position="700"/>
    </location>
</feature>
<feature type="compositionally biased region" description="Basic and acidic residues" evidence="1">
    <location>
        <begin position="633"/>
        <end position="642"/>
    </location>
</feature>
<evidence type="ECO:0000313" key="3">
    <source>
        <dbReference type="Proteomes" id="UP001163846"/>
    </source>
</evidence>
<feature type="compositionally biased region" description="Low complexity" evidence="1">
    <location>
        <begin position="48"/>
        <end position="58"/>
    </location>
</feature>
<feature type="compositionally biased region" description="Polar residues" evidence="1">
    <location>
        <begin position="218"/>
        <end position="237"/>
    </location>
</feature>
<feature type="compositionally biased region" description="Polar residues" evidence="1">
    <location>
        <begin position="671"/>
        <end position="683"/>
    </location>
</feature>
<feature type="compositionally biased region" description="Low complexity" evidence="1">
    <location>
        <begin position="379"/>
        <end position="391"/>
    </location>
</feature>
<keyword evidence="3" id="KW-1185">Reference proteome</keyword>
<evidence type="ECO:0000313" key="2">
    <source>
        <dbReference type="EMBL" id="KAJ3845409.1"/>
    </source>
</evidence>
<reference evidence="2" key="1">
    <citation type="submission" date="2022-08" db="EMBL/GenBank/DDBJ databases">
        <authorList>
            <consortium name="DOE Joint Genome Institute"/>
            <person name="Min B."/>
            <person name="Riley R."/>
            <person name="Sierra-Patev S."/>
            <person name="Naranjo-Ortiz M."/>
            <person name="Looney B."/>
            <person name="Konkel Z."/>
            <person name="Slot J.C."/>
            <person name="Sakamoto Y."/>
            <person name="Steenwyk J.L."/>
            <person name="Rokas A."/>
            <person name="Carro J."/>
            <person name="Camarero S."/>
            <person name="Ferreira P."/>
            <person name="Molpeceres G."/>
            <person name="Ruiz-Duenas F.J."/>
            <person name="Serrano A."/>
            <person name="Henrissat B."/>
            <person name="Drula E."/>
            <person name="Hughes K.W."/>
            <person name="Mata J.L."/>
            <person name="Ishikawa N.K."/>
            <person name="Vargas-Isla R."/>
            <person name="Ushijima S."/>
            <person name="Smith C.A."/>
            <person name="Ahrendt S."/>
            <person name="Andreopoulos W."/>
            <person name="He G."/>
            <person name="Labutti K."/>
            <person name="Lipzen A."/>
            <person name="Ng V."/>
            <person name="Sandor L."/>
            <person name="Barry K."/>
            <person name="Martinez A.T."/>
            <person name="Xiao Y."/>
            <person name="Gibbons J.G."/>
            <person name="Terashima K."/>
            <person name="Hibbett D.S."/>
            <person name="Grigoriev I.V."/>
        </authorList>
    </citation>
    <scope>NUCLEOTIDE SEQUENCE</scope>
    <source>
        <strain evidence="2">TFB9207</strain>
    </source>
</reference>
<proteinExistence type="predicted"/>
<feature type="compositionally biased region" description="Polar residues" evidence="1">
    <location>
        <begin position="579"/>
        <end position="599"/>
    </location>
</feature>
<feature type="region of interest" description="Disordered" evidence="1">
    <location>
        <begin position="32"/>
        <end position="113"/>
    </location>
</feature>
<feature type="compositionally biased region" description="Basic and acidic residues" evidence="1">
    <location>
        <begin position="338"/>
        <end position="355"/>
    </location>
</feature>
<comment type="caution">
    <text evidence="2">The sequence shown here is derived from an EMBL/GenBank/DDBJ whole genome shotgun (WGS) entry which is preliminary data.</text>
</comment>
<feature type="region of interest" description="Disordered" evidence="1">
    <location>
        <begin position="170"/>
        <end position="237"/>
    </location>
</feature>
<gene>
    <name evidence="2" type="ORF">F5878DRAFT_206793</name>
</gene>
<protein>
    <submittedName>
        <fullName evidence="2">Uncharacterized protein</fullName>
    </submittedName>
</protein>
<feature type="compositionally biased region" description="Low complexity" evidence="1">
    <location>
        <begin position="71"/>
        <end position="97"/>
    </location>
</feature>
<feature type="region of interest" description="Disordered" evidence="1">
    <location>
        <begin position="413"/>
        <end position="525"/>
    </location>
</feature>
<dbReference type="Proteomes" id="UP001163846">
    <property type="component" value="Unassembled WGS sequence"/>
</dbReference>
<dbReference type="AlphaFoldDB" id="A0AA38PLY9"/>
<name>A0AA38PLY9_9AGAR</name>
<accession>A0AA38PLY9</accession>
<feature type="region of interest" description="Disordered" evidence="1">
    <location>
        <begin position="579"/>
        <end position="604"/>
    </location>
</feature>
<dbReference type="EMBL" id="MU805937">
    <property type="protein sequence ID" value="KAJ3845409.1"/>
    <property type="molecule type" value="Genomic_DNA"/>
</dbReference>